<dbReference type="Proteomes" id="UP001549366">
    <property type="component" value="Unassembled WGS sequence"/>
</dbReference>
<dbReference type="RefSeq" id="WP_354010611.1">
    <property type="nucleotide sequence ID" value="NZ_JBEWTA010000001.1"/>
</dbReference>
<comment type="caution">
    <text evidence="1">The sequence shown here is derived from an EMBL/GenBank/DDBJ whole genome shotgun (WGS) entry which is preliminary data.</text>
</comment>
<keyword evidence="2" id="KW-1185">Reference proteome</keyword>
<proteinExistence type="predicted"/>
<keyword evidence="1" id="KW-0378">Hydrolase</keyword>
<dbReference type="GO" id="GO:0016787">
    <property type="term" value="F:hydrolase activity"/>
    <property type="evidence" value="ECO:0007669"/>
    <property type="project" value="UniProtKB-KW"/>
</dbReference>
<dbReference type="PANTHER" id="PTHR48098:SF6">
    <property type="entry name" value="FERRI-BACILLIBACTIN ESTERASE BESA"/>
    <property type="match status" value="1"/>
</dbReference>
<dbReference type="Pfam" id="PF00756">
    <property type="entry name" value="Esterase"/>
    <property type="match status" value="1"/>
</dbReference>
<sequence length="281" mass="32095">MDYEQTRLKIVQNLKQSPLQRAGLVKVYLPIDYECSINTYPVLYMHDGQNLFYPGSPVSGASWQAGEQLDQLQKTGITSGVILVAIDCSVEDAGLDRMSEYSPWYAAPAVGLNHWQNQKLTRGGKGDLYTDWLTRTLKPFIDQHFRTRPGRETTLIAGSSMGAVISLYTALKYPDIFSNVGAMSPAFWFAEKPLRTFIDETDFVKSLSIYMDIGTRETSDSSLQCFPDIYLEGVRSFYQQLSRKPFTRRLCLNIDHEGMHSEKDWAKRFPDMLRWLLKSDL</sequence>
<dbReference type="InterPro" id="IPR000801">
    <property type="entry name" value="Esterase-like"/>
</dbReference>
<evidence type="ECO:0000313" key="2">
    <source>
        <dbReference type="Proteomes" id="UP001549366"/>
    </source>
</evidence>
<evidence type="ECO:0000313" key="1">
    <source>
        <dbReference type="EMBL" id="MET4756259.1"/>
    </source>
</evidence>
<reference evidence="1 2" key="1">
    <citation type="submission" date="2024-06" db="EMBL/GenBank/DDBJ databases">
        <title>Genomic Encyclopedia of Type Strains, Phase V (KMG-V): Genome sequencing to study the core and pangenomes of soil and plant-associated prokaryotes.</title>
        <authorList>
            <person name="Whitman W."/>
        </authorList>
    </citation>
    <scope>NUCLEOTIDE SEQUENCE [LARGE SCALE GENOMIC DNA]</scope>
    <source>
        <strain evidence="1 2">NE40</strain>
    </source>
</reference>
<accession>A0ABV2SFW6</accession>
<dbReference type="PANTHER" id="PTHR48098">
    <property type="entry name" value="ENTEROCHELIN ESTERASE-RELATED"/>
    <property type="match status" value="1"/>
</dbReference>
<dbReference type="Gene3D" id="3.40.50.1820">
    <property type="entry name" value="alpha/beta hydrolase"/>
    <property type="match status" value="1"/>
</dbReference>
<organism evidence="1 2">
    <name type="scientific">Endozoicomonas lisbonensis</name>
    <dbReference type="NCBI Taxonomy" id="3120522"/>
    <lineage>
        <taxon>Bacteria</taxon>
        <taxon>Pseudomonadati</taxon>
        <taxon>Pseudomonadota</taxon>
        <taxon>Gammaproteobacteria</taxon>
        <taxon>Oceanospirillales</taxon>
        <taxon>Endozoicomonadaceae</taxon>
        <taxon>Endozoicomonas</taxon>
    </lineage>
</organism>
<dbReference type="InterPro" id="IPR029058">
    <property type="entry name" value="AB_hydrolase_fold"/>
</dbReference>
<protein>
    <submittedName>
        <fullName evidence="1">Alpha/beta superfamily hydrolase</fullName>
    </submittedName>
</protein>
<dbReference type="SUPFAM" id="SSF53474">
    <property type="entry name" value="alpha/beta-Hydrolases"/>
    <property type="match status" value="1"/>
</dbReference>
<dbReference type="InterPro" id="IPR050583">
    <property type="entry name" value="Mycobacterial_A85_antigen"/>
</dbReference>
<gene>
    <name evidence="1" type="ORF">V5J35_001451</name>
</gene>
<name>A0ABV2SFW6_9GAMM</name>
<dbReference type="EMBL" id="JBEWTB010000002">
    <property type="protein sequence ID" value="MET4756259.1"/>
    <property type="molecule type" value="Genomic_DNA"/>
</dbReference>